<gene>
    <name evidence="5" type="primary">rpmA</name>
    <name evidence="7" type="ORF">EV695_0835</name>
</gene>
<evidence type="ECO:0000256" key="1">
    <source>
        <dbReference type="ARBA" id="ARBA00010797"/>
    </source>
</evidence>
<dbReference type="PANTHER" id="PTHR15893">
    <property type="entry name" value="RIBOSOMAL PROTEIN L27"/>
    <property type="match status" value="1"/>
</dbReference>
<comment type="caution">
    <text evidence="7">The sequence shown here is derived from an EMBL/GenBank/DDBJ whole genome shotgun (WGS) entry which is preliminary data.</text>
</comment>
<comment type="similarity">
    <text evidence="1 5">Belongs to the bacterial ribosomal protein bL27 family.</text>
</comment>
<dbReference type="InterPro" id="IPR018261">
    <property type="entry name" value="Ribosomal_bL27_CS"/>
</dbReference>
<feature type="compositionally biased region" description="Polar residues" evidence="6">
    <location>
        <begin position="9"/>
        <end position="20"/>
    </location>
</feature>
<dbReference type="Pfam" id="PF01016">
    <property type="entry name" value="Ribosomal_L27"/>
    <property type="match status" value="1"/>
</dbReference>
<evidence type="ECO:0000256" key="6">
    <source>
        <dbReference type="SAM" id="MobiDB-lite"/>
    </source>
</evidence>
<name>A0A4R1F8D1_9GAMM</name>
<dbReference type="Proteomes" id="UP000294887">
    <property type="component" value="Unassembled WGS sequence"/>
</dbReference>
<dbReference type="SUPFAM" id="SSF110324">
    <property type="entry name" value="Ribosomal L27 protein-like"/>
    <property type="match status" value="1"/>
</dbReference>
<dbReference type="OrthoDB" id="9803474at2"/>
<dbReference type="PRINTS" id="PR00063">
    <property type="entry name" value="RIBOSOMALL27"/>
</dbReference>
<proteinExistence type="inferred from homology"/>
<evidence type="ECO:0000256" key="4">
    <source>
        <dbReference type="ARBA" id="ARBA00035175"/>
    </source>
</evidence>
<dbReference type="GO" id="GO:0043022">
    <property type="term" value="F:ribosome binding"/>
    <property type="evidence" value="ECO:0007669"/>
    <property type="project" value="UniProtKB-ARBA"/>
</dbReference>
<reference evidence="7 8" key="1">
    <citation type="submission" date="2019-03" db="EMBL/GenBank/DDBJ databases">
        <title>Genomic Encyclopedia of Type Strains, Phase IV (KMG-IV): sequencing the most valuable type-strain genomes for metagenomic binning, comparative biology and taxonomic classification.</title>
        <authorList>
            <person name="Goeker M."/>
        </authorList>
    </citation>
    <scope>NUCLEOTIDE SEQUENCE [LARGE SCALE GENOMIC DNA]</scope>
    <source>
        <strain evidence="7 8">DSM 24830</strain>
    </source>
</reference>
<dbReference type="GO" id="GO:0003735">
    <property type="term" value="F:structural constituent of ribosome"/>
    <property type="evidence" value="ECO:0007669"/>
    <property type="project" value="InterPro"/>
</dbReference>
<dbReference type="Gene3D" id="2.40.50.100">
    <property type="match status" value="1"/>
</dbReference>
<dbReference type="GO" id="GO:0006412">
    <property type="term" value="P:translation"/>
    <property type="evidence" value="ECO:0007669"/>
    <property type="project" value="UniProtKB-UniRule"/>
</dbReference>
<dbReference type="PANTHER" id="PTHR15893:SF0">
    <property type="entry name" value="LARGE RIBOSOMAL SUBUNIT PROTEIN BL27M"/>
    <property type="match status" value="1"/>
</dbReference>
<dbReference type="InterPro" id="IPR001684">
    <property type="entry name" value="Ribosomal_bL27"/>
</dbReference>
<feature type="region of interest" description="Disordered" evidence="6">
    <location>
        <begin position="1"/>
        <end position="26"/>
    </location>
</feature>
<dbReference type="PROSITE" id="PS00831">
    <property type="entry name" value="RIBOSOMAL_L27"/>
    <property type="match status" value="1"/>
</dbReference>
<evidence type="ECO:0000313" key="8">
    <source>
        <dbReference type="Proteomes" id="UP000294887"/>
    </source>
</evidence>
<evidence type="ECO:0000256" key="5">
    <source>
        <dbReference type="HAMAP-Rule" id="MF_00539"/>
    </source>
</evidence>
<accession>A0A4R1F8D1</accession>
<evidence type="ECO:0000256" key="2">
    <source>
        <dbReference type="ARBA" id="ARBA00022980"/>
    </source>
</evidence>
<protein>
    <recommendedName>
        <fullName evidence="4 5">Large ribosomal subunit protein bL27</fullName>
    </recommendedName>
</protein>
<dbReference type="GO" id="GO:0022625">
    <property type="term" value="C:cytosolic large ribosomal subunit"/>
    <property type="evidence" value="ECO:0007669"/>
    <property type="project" value="UniProtKB-ARBA"/>
</dbReference>
<evidence type="ECO:0000313" key="7">
    <source>
        <dbReference type="EMBL" id="TCJ88974.1"/>
    </source>
</evidence>
<keyword evidence="8" id="KW-1185">Reference proteome</keyword>
<dbReference type="NCBIfam" id="TIGR00062">
    <property type="entry name" value="L27"/>
    <property type="match status" value="1"/>
</dbReference>
<dbReference type="RefSeq" id="WP_131904638.1">
    <property type="nucleotide sequence ID" value="NZ_BAAAFU010000008.1"/>
</dbReference>
<dbReference type="HAMAP" id="MF_00539">
    <property type="entry name" value="Ribosomal_bL27"/>
    <property type="match status" value="1"/>
</dbReference>
<keyword evidence="3 5" id="KW-0687">Ribonucleoprotein</keyword>
<dbReference type="AlphaFoldDB" id="A0A4R1F8D1"/>
<dbReference type="GO" id="GO:1902626">
    <property type="term" value="P:assembly of large subunit precursor of preribosome"/>
    <property type="evidence" value="ECO:0007669"/>
    <property type="project" value="UniProtKB-ARBA"/>
</dbReference>
<keyword evidence="2 5" id="KW-0689">Ribosomal protein</keyword>
<evidence type="ECO:0000256" key="3">
    <source>
        <dbReference type="ARBA" id="ARBA00023274"/>
    </source>
</evidence>
<dbReference type="EMBL" id="SMFQ01000002">
    <property type="protein sequence ID" value="TCJ88974.1"/>
    <property type="molecule type" value="Genomic_DNA"/>
</dbReference>
<sequence length="85" mass="9018">MAHKKAAGSTRNGRDSNSNRLGVKRFGGQAVSAGSIIVRQRGTHFHPGTNVGCGKDHTLFAKTDGVVVFEVKGPKNRKFVSIQAA</sequence>
<organism evidence="7 8">
    <name type="scientific">Cocleimonas flava</name>
    <dbReference type="NCBI Taxonomy" id="634765"/>
    <lineage>
        <taxon>Bacteria</taxon>
        <taxon>Pseudomonadati</taxon>
        <taxon>Pseudomonadota</taxon>
        <taxon>Gammaproteobacteria</taxon>
        <taxon>Thiotrichales</taxon>
        <taxon>Thiotrichaceae</taxon>
        <taxon>Cocleimonas</taxon>
    </lineage>
</organism>
<dbReference type="FunFam" id="2.40.50.100:FF:000001">
    <property type="entry name" value="50S ribosomal protein L27"/>
    <property type="match status" value="1"/>
</dbReference>